<proteinExistence type="predicted"/>
<evidence type="ECO:0000313" key="1">
    <source>
        <dbReference type="EMBL" id="KAJ2892117.1"/>
    </source>
</evidence>
<gene>
    <name evidence="1" type="ORF">IWW38_003343</name>
</gene>
<keyword evidence="2" id="KW-1185">Reference proteome</keyword>
<evidence type="ECO:0000313" key="2">
    <source>
        <dbReference type="Proteomes" id="UP001139981"/>
    </source>
</evidence>
<organism evidence="1 2">
    <name type="scientific">Coemansia aciculifera</name>
    <dbReference type="NCBI Taxonomy" id="417176"/>
    <lineage>
        <taxon>Eukaryota</taxon>
        <taxon>Fungi</taxon>
        <taxon>Fungi incertae sedis</taxon>
        <taxon>Zoopagomycota</taxon>
        <taxon>Kickxellomycotina</taxon>
        <taxon>Kickxellomycetes</taxon>
        <taxon>Kickxellales</taxon>
        <taxon>Kickxellaceae</taxon>
        <taxon>Coemansia</taxon>
    </lineage>
</organism>
<dbReference type="EMBL" id="JANBVB010000809">
    <property type="protein sequence ID" value="KAJ2892117.1"/>
    <property type="molecule type" value="Genomic_DNA"/>
</dbReference>
<comment type="caution">
    <text evidence="1">The sequence shown here is derived from an EMBL/GenBank/DDBJ whole genome shotgun (WGS) entry which is preliminary data.</text>
</comment>
<reference evidence="1" key="1">
    <citation type="submission" date="2022-07" db="EMBL/GenBank/DDBJ databases">
        <title>Phylogenomic reconstructions and comparative analyses of Kickxellomycotina fungi.</title>
        <authorList>
            <person name="Reynolds N.K."/>
            <person name="Stajich J.E."/>
            <person name="Barry K."/>
            <person name="Grigoriev I.V."/>
            <person name="Crous P."/>
            <person name="Smith M.E."/>
        </authorList>
    </citation>
    <scope>NUCLEOTIDE SEQUENCE</scope>
    <source>
        <strain evidence="1">CBS 190363</strain>
    </source>
</reference>
<protein>
    <submittedName>
        <fullName evidence="1">Uncharacterized protein</fullName>
    </submittedName>
</protein>
<name>A0ACC1M107_9FUNG</name>
<sequence>MPPRPLPPRPVPAGGVTGEPQCGGPDVRNSPFTLPAELKGSSQALGYDYDQRHSYSDYVPSTHSVDVNLYHAPSLAPPLSSLSLHDVGSEAMHWPYGGAAAAGSASAVSSTQTAIQSSVAHQQAAPTSQQPSDIEQITYQYALRYAMLLDADNVLLAARTRSLGGFDALLNAPEGQHGFAVNTVGRASGAPNLNNRTPTLVVSNRADAAAAGATERGSNSSKSKGWKSSLLELSDSAARRLKAEIGGTGKLKQLAKGKSSSGFAQKLPAKDGGMTSNILKALMQQLKTSAGSSSLHPITRDCYLEMHGYLR</sequence>
<feature type="non-terminal residue" evidence="1">
    <location>
        <position position="311"/>
    </location>
</feature>
<accession>A0ACC1M107</accession>
<dbReference type="Proteomes" id="UP001139981">
    <property type="component" value="Unassembled WGS sequence"/>
</dbReference>